<protein>
    <recommendedName>
        <fullName evidence="3 13">Ribokinase</fullName>
        <shortName evidence="13">RK</shortName>
        <ecNumber evidence="2 13">2.7.1.15</ecNumber>
    </recommendedName>
</protein>
<dbReference type="PRINTS" id="PR00990">
    <property type="entry name" value="RIBOKINASE"/>
</dbReference>
<dbReference type="Proteomes" id="UP000286260">
    <property type="component" value="Unassembled WGS sequence"/>
</dbReference>
<feature type="binding site" evidence="13">
    <location>
        <position position="255"/>
    </location>
    <ligand>
        <name>K(+)</name>
        <dbReference type="ChEBI" id="CHEBI:29103"/>
    </ligand>
</feature>
<evidence type="ECO:0000256" key="1">
    <source>
        <dbReference type="ARBA" id="ARBA00005380"/>
    </source>
</evidence>
<dbReference type="RefSeq" id="WP_005638971.1">
    <property type="nucleotide sequence ID" value="NZ_BAABYG010000001.1"/>
</dbReference>
<feature type="binding site" evidence="13">
    <location>
        <begin position="18"/>
        <end position="20"/>
    </location>
    <ligand>
        <name>substrate</name>
    </ligand>
</feature>
<evidence type="ECO:0000256" key="7">
    <source>
        <dbReference type="ARBA" id="ARBA00022741"/>
    </source>
</evidence>
<evidence type="ECO:0000256" key="8">
    <source>
        <dbReference type="ARBA" id="ARBA00022777"/>
    </source>
</evidence>
<feature type="active site" description="Proton acceptor" evidence="13">
    <location>
        <position position="259"/>
    </location>
</feature>
<evidence type="ECO:0000256" key="10">
    <source>
        <dbReference type="ARBA" id="ARBA00022842"/>
    </source>
</evidence>
<dbReference type="GO" id="GO:0004747">
    <property type="term" value="F:ribokinase activity"/>
    <property type="evidence" value="ECO:0007669"/>
    <property type="project" value="UniProtKB-UniRule"/>
</dbReference>
<gene>
    <name evidence="13 17" type="primary">rbsK</name>
    <name evidence="18" type="ORF">DW828_06160</name>
    <name evidence="15" type="ORF">GMD82_05985</name>
    <name evidence="16" type="ORF">GMD92_08470</name>
    <name evidence="17" type="ORF">GME02_14725</name>
</gene>
<evidence type="ECO:0000256" key="2">
    <source>
        <dbReference type="ARBA" id="ARBA00012035"/>
    </source>
</evidence>
<dbReference type="OrthoDB" id="9775849at2"/>
<dbReference type="GO" id="GO:0005524">
    <property type="term" value="F:ATP binding"/>
    <property type="evidence" value="ECO:0007669"/>
    <property type="project" value="UniProtKB-UniRule"/>
</dbReference>
<proteinExistence type="inferred from homology"/>
<organism evidence="17 22">
    <name type="scientific">Parabacteroides merdae</name>
    <dbReference type="NCBI Taxonomy" id="46503"/>
    <lineage>
        <taxon>Bacteria</taxon>
        <taxon>Pseudomonadati</taxon>
        <taxon>Bacteroidota</taxon>
        <taxon>Bacteroidia</taxon>
        <taxon>Bacteroidales</taxon>
        <taxon>Tannerellaceae</taxon>
        <taxon>Parabacteroides</taxon>
    </lineage>
</organism>
<feature type="binding site" evidence="13">
    <location>
        <position position="259"/>
    </location>
    <ligand>
        <name>substrate</name>
    </ligand>
</feature>
<evidence type="ECO:0000313" key="22">
    <source>
        <dbReference type="Proteomes" id="UP000482671"/>
    </source>
</evidence>
<comment type="cofactor">
    <cofactor evidence="13">
        <name>Mg(2+)</name>
        <dbReference type="ChEBI" id="CHEBI:18420"/>
    </cofactor>
    <text evidence="13">Requires a divalent cation, most likely magnesium in vivo, as an electrophilic catalyst to aid phosphoryl group transfer. It is the chelate of the metal and the nucleotide that is the actual substrate.</text>
</comment>
<evidence type="ECO:0000313" key="18">
    <source>
        <dbReference type="EMBL" id="RHC88084.1"/>
    </source>
</evidence>
<evidence type="ECO:0000256" key="11">
    <source>
        <dbReference type="ARBA" id="ARBA00022958"/>
    </source>
</evidence>
<comment type="similarity">
    <text evidence="13">Belongs to the carbohydrate kinase PfkB family. Ribokinase subfamily.</text>
</comment>
<dbReference type="HAMAP" id="MF_01987">
    <property type="entry name" value="Ribokinase"/>
    <property type="match status" value="1"/>
</dbReference>
<evidence type="ECO:0000313" key="15">
    <source>
        <dbReference type="EMBL" id="MTU39058.1"/>
    </source>
</evidence>
<feature type="binding site" evidence="13">
    <location>
        <position position="289"/>
    </location>
    <ligand>
        <name>K(+)</name>
        <dbReference type="ChEBI" id="CHEBI:29103"/>
    </ligand>
</feature>
<feature type="binding site" evidence="13">
    <location>
        <position position="147"/>
    </location>
    <ligand>
        <name>substrate</name>
    </ligand>
</feature>
<dbReference type="EC" id="2.7.1.15" evidence="2 13"/>
<keyword evidence="8 13" id="KW-0418">Kinase</keyword>
<evidence type="ECO:0000313" key="20">
    <source>
        <dbReference type="Proteomes" id="UP000434916"/>
    </source>
</evidence>
<evidence type="ECO:0000256" key="9">
    <source>
        <dbReference type="ARBA" id="ARBA00022840"/>
    </source>
</evidence>
<keyword evidence="12 13" id="KW-0119">Carbohydrate metabolism</keyword>
<keyword evidence="10 13" id="KW-0460">Magnesium</keyword>
<reference evidence="18 19" key="1">
    <citation type="submission" date="2018-08" db="EMBL/GenBank/DDBJ databases">
        <title>A genome reference for cultivated species of the human gut microbiota.</title>
        <authorList>
            <person name="Zou Y."/>
            <person name="Xue W."/>
            <person name="Luo G."/>
        </authorList>
    </citation>
    <scope>NUCLEOTIDE SEQUENCE [LARGE SCALE GENOMIC DNA]</scope>
    <source>
        <strain evidence="18 19">AM34-17</strain>
    </source>
</reference>
<feature type="binding site" evidence="13">
    <location>
        <position position="292"/>
    </location>
    <ligand>
        <name>K(+)</name>
        <dbReference type="ChEBI" id="CHEBI:29103"/>
    </ligand>
</feature>
<keyword evidence="5 13" id="KW-0808">Transferase</keyword>
<dbReference type="InterPro" id="IPR029056">
    <property type="entry name" value="Ribokinase-like"/>
</dbReference>
<keyword evidence="11 13" id="KW-0630">Potassium</keyword>
<evidence type="ECO:0000313" key="16">
    <source>
        <dbReference type="EMBL" id="MTU69106.1"/>
    </source>
</evidence>
<dbReference type="CDD" id="cd01174">
    <property type="entry name" value="ribokinase"/>
    <property type="match status" value="1"/>
</dbReference>
<dbReference type="GO" id="GO:0019303">
    <property type="term" value="P:D-ribose catabolic process"/>
    <property type="evidence" value="ECO:0007669"/>
    <property type="project" value="UniProtKB-UniRule"/>
</dbReference>
<feature type="binding site" evidence="13">
    <location>
        <begin position="258"/>
        <end position="259"/>
    </location>
    <ligand>
        <name>ATP</name>
        <dbReference type="ChEBI" id="CHEBI:30616"/>
    </ligand>
</feature>
<comment type="function">
    <text evidence="13">Catalyzes the phosphorylation of ribose at O-5 in a reaction requiring ATP and magnesium. The resulting D-ribose-5-phosphate can then be used either for sythesis of nucleotides, histidine, and tryptophan, or as a component of the pentose phosphate pathway.</text>
</comment>
<comment type="caution">
    <text evidence="13">Lacks conserved residue(s) required for the propagation of feature annotation.</text>
</comment>
<comment type="subunit">
    <text evidence="13">Homodimer.</text>
</comment>
<feature type="domain" description="Carbohydrate kinase PfkB" evidence="14">
    <location>
        <begin position="10"/>
        <end position="300"/>
    </location>
</feature>
<comment type="similarity">
    <text evidence="1">Belongs to the carbohydrate kinase pfkB family.</text>
</comment>
<evidence type="ECO:0000256" key="6">
    <source>
        <dbReference type="ARBA" id="ARBA00022723"/>
    </source>
</evidence>
<keyword evidence="6 13" id="KW-0479">Metal-binding</keyword>
<evidence type="ECO:0000259" key="14">
    <source>
        <dbReference type="Pfam" id="PF00294"/>
    </source>
</evidence>
<dbReference type="Gene3D" id="3.40.1190.20">
    <property type="match status" value="1"/>
</dbReference>
<dbReference type="InterPro" id="IPR011611">
    <property type="entry name" value="PfkB_dom"/>
</dbReference>
<dbReference type="InterPro" id="IPR011877">
    <property type="entry name" value="Ribokinase"/>
</dbReference>
<dbReference type="Pfam" id="PF00294">
    <property type="entry name" value="PfkB"/>
    <property type="match status" value="1"/>
</dbReference>
<feature type="binding site" evidence="13">
    <location>
        <position position="294"/>
    </location>
    <ligand>
        <name>K(+)</name>
        <dbReference type="ChEBI" id="CHEBI:29103"/>
    </ligand>
</feature>
<keyword evidence="20" id="KW-1185">Reference proteome</keyword>
<dbReference type="Proteomes" id="UP000448908">
    <property type="component" value="Unassembled WGS sequence"/>
</dbReference>
<feature type="binding site" evidence="13">
    <location>
        <position position="253"/>
    </location>
    <ligand>
        <name>K(+)</name>
        <dbReference type="ChEBI" id="CHEBI:29103"/>
    </ligand>
</feature>
<evidence type="ECO:0000313" key="17">
    <source>
        <dbReference type="EMBL" id="MTV02877.1"/>
    </source>
</evidence>
<dbReference type="PROSITE" id="PS00583">
    <property type="entry name" value="PFKB_KINASES_1"/>
    <property type="match status" value="1"/>
</dbReference>
<dbReference type="AlphaFoldDB" id="A0A355VR11"/>
<dbReference type="PANTHER" id="PTHR10584:SF166">
    <property type="entry name" value="RIBOKINASE"/>
    <property type="match status" value="1"/>
</dbReference>
<feature type="binding site" evidence="13">
    <location>
        <begin position="227"/>
        <end position="232"/>
    </location>
    <ligand>
        <name>ATP</name>
        <dbReference type="ChEBI" id="CHEBI:30616"/>
    </ligand>
</feature>
<keyword evidence="9 13" id="KW-0067">ATP-binding</keyword>
<sequence length="309" mass="32474">MDTTQISRRQILVVGSCNTDMVIKAAHLPRPGETILGGTFFMNPGGKGANQAVAIARLGGSVTFICKTGSDIFGHQSQQLFEEEGINTSYVFSDSGNPSGVALITVDEKAENCIVVASGANANLLPSDLAKAEEAIELADLILMQLEVPMETVCFVADIAWQKGKKVILNPAPAHPLPADLLHHLYLITPNETEAEMITGVKITDDISAVEAARVLSGMGVQHVIITLGSKGALICSDGEAEIVPALKVEAVDTTAAGDVFNGALTVALSEGRNLKESVRFACKASAISVTRVGAQSSAPYRNEVDIFD</sequence>
<comment type="subcellular location">
    <subcellularLocation>
        <location evidence="13">Cytoplasm</location>
    </subcellularLocation>
</comment>
<dbReference type="InterPro" id="IPR002139">
    <property type="entry name" value="Ribo/fructo_kinase"/>
</dbReference>
<dbReference type="InterPro" id="IPR002173">
    <property type="entry name" value="Carboh/pur_kinase_PfkB_CS"/>
</dbReference>
<dbReference type="NCBIfam" id="TIGR02152">
    <property type="entry name" value="D_ribokin_bact"/>
    <property type="match status" value="1"/>
</dbReference>
<evidence type="ECO:0000256" key="13">
    <source>
        <dbReference type="HAMAP-Rule" id="MF_01987"/>
    </source>
</evidence>
<dbReference type="FunFam" id="3.40.1190.20:FF:000012">
    <property type="entry name" value="Ribokinase"/>
    <property type="match status" value="1"/>
</dbReference>
<evidence type="ECO:0000256" key="3">
    <source>
        <dbReference type="ARBA" id="ARBA00016943"/>
    </source>
</evidence>
<comment type="pathway">
    <text evidence="13">Carbohydrate metabolism; D-ribose degradation; D-ribose 5-phosphate from beta-D-ribopyranose: step 2/2.</text>
</comment>
<dbReference type="GO" id="GO:0005829">
    <property type="term" value="C:cytosol"/>
    <property type="evidence" value="ECO:0007669"/>
    <property type="project" value="TreeGrafter"/>
</dbReference>
<comment type="catalytic activity">
    <reaction evidence="13">
        <text>D-ribose + ATP = D-ribose 5-phosphate + ADP + H(+)</text>
        <dbReference type="Rhea" id="RHEA:13697"/>
        <dbReference type="ChEBI" id="CHEBI:15378"/>
        <dbReference type="ChEBI" id="CHEBI:30616"/>
        <dbReference type="ChEBI" id="CHEBI:47013"/>
        <dbReference type="ChEBI" id="CHEBI:78346"/>
        <dbReference type="ChEBI" id="CHEBI:456216"/>
        <dbReference type="EC" id="2.7.1.15"/>
    </reaction>
</comment>
<evidence type="ECO:0000256" key="5">
    <source>
        <dbReference type="ARBA" id="ARBA00022679"/>
    </source>
</evidence>
<evidence type="ECO:0000313" key="21">
    <source>
        <dbReference type="Proteomes" id="UP000448908"/>
    </source>
</evidence>
<feature type="binding site" evidence="13">
    <location>
        <position position="298"/>
    </location>
    <ligand>
        <name>K(+)</name>
        <dbReference type="ChEBI" id="CHEBI:29103"/>
    </ligand>
</feature>
<dbReference type="NCBIfam" id="NF008353">
    <property type="entry name" value="PRK11142.1"/>
    <property type="match status" value="1"/>
</dbReference>
<dbReference type="EMBL" id="QSII01000006">
    <property type="protein sequence ID" value="RHC88084.1"/>
    <property type="molecule type" value="Genomic_DNA"/>
</dbReference>
<comment type="caution">
    <text evidence="17">The sequence shown here is derived from an EMBL/GenBank/DDBJ whole genome shotgun (WGS) entry which is preliminary data.</text>
</comment>
<comment type="activity regulation">
    <text evidence="13">Activated by a monovalent cation that binds near, but not in, the active site. The most likely occupant of the site in vivo is potassium. Ion binding induces a conformational change that may alter substrate affinity.</text>
</comment>
<dbReference type="PANTHER" id="PTHR10584">
    <property type="entry name" value="SUGAR KINASE"/>
    <property type="match status" value="1"/>
</dbReference>
<dbReference type="STRING" id="46503.ERS852463_00283"/>
<keyword evidence="4 13" id="KW-0963">Cytoplasm</keyword>
<dbReference type="Proteomes" id="UP000482671">
    <property type="component" value="Unassembled WGS sequence"/>
</dbReference>
<reference evidence="20 21" key="2">
    <citation type="journal article" date="2019" name="Nat. Med.">
        <title>A library of human gut bacterial isolates paired with longitudinal multiomics data enables mechanistic microbiome research.</title>
        <authorList>
            <person name="Poyet M."/>
            <person name="Groussin M."/>
            <person name="Gibbons S.M."/>
            <person name="Avila-Pacheco J."/>
            <person name="Jiang X."/>
            <person name="Kearney S.M."/>
            <person name="Perrotta A.R."/>
            <person name="Berdy B."/>
            <person name="Zhao S."/>
            <person name="Lieberman T.D."/>
            <person name="Swanson P.K."/>
            <person name="Smith M."/>
            <person name="Roesemann S."/>
            <person name="Alexander J.E."/>
            <person name="Rich S.A."/>
            <person name="Livny J."/>
            <person name="Vlamakis H."/>
            <person name="Clish C."/>
            <person name="Bullock K."/>
            <person name="Deik A."/>
            <person name="Scott J."/>
            <person name="Pierce K.A."/>
            <person name="Xavier R.J."/>
            <person name="Alm E.J."/>
        </authorList>
    </citation>
    <scope>NUCLEOTIDE SEQUENCE [LARGE SCALE GENOMIC DNA]</scope>
    <source>
        <strain evidence="17 22">BIOML-A11</strain>
        <strain evidence="16 21">BIOML-A16</strain>
        <strain evidence="15 20">BIOML-A29</strain>
    </source>
</reference>
<feature type="binding site" evidence="13">
    <location>
        <position position="191"/>
    </location>
    <ligand>
        <name>ATP</name>
        <dbReference type="ChEBI" id="CHEBI:30616"/>
    </ligand>
</feature>
<dbReference type="GO" id="GO:0046872">
    <property type="term" value="F:metal ion binding"/>
    <property type="evidence" value="ECO:0007669"/>
    <property type="project" value="UniProtKB-KW"/>
</dbReference>
<dbReference type="SUPFAM" id="SSF53613">
    <property type="entry name" value="Ribokinase-like"/>
    <property type="match status" value="1"/>
</dbReference>
<evidence type="ECO:0000256" key="12">
    <source>
        <dbReference type="ARBA" id="ARBA00023277"/>
    </source>
</evidence>
<dbReference type="EMBL" id="WNCN01000006">
    <property type="protein sequence ID" value="MTU39058.1"/>
    <property type="molecule type" value="Genomic_DNA"/>
</dbReference>
<name>A0A355VR11_9BACT</name>
<keyword evidence="7 13" id="KW-0547">Nucleotide-binding</keyword>
<evidence type="ECO:0000313" key="19">
    <source>
        <dbReference type="Proteomes" id="UP000286260"/>
    </source>
</evidence>
<feature type="binding site" evidence="13">
    <location>
        <begin position="46"/>
        <end position="50"/>
    </location>
    <ligand>
        <name>substrate</name>
    </ligand>
</feature>
<dbReference type="EMBL" id="WNDD01000016">
    <property type="protein sequence ID" value="MTV02877.1"/>
    <property type="molecule type" value="Genomic_DNA"/>
</dbReference>
<dbReference type="Proteomes" id="UP000434916">
    <property type="component" value="Unassembled WGS sequence"/>
</dbReference>
<dbReference type="PROSITE" id="PS00584">
    <property type="entry name" value="PFKB_KINASES_2"/>
    <property type="match status" value="1"/>
</dbReference>
<dbReference type="UniPathway" id="UPA00916">
    <property type="reaction ID" value="UER00889"/>
</dbReference>
<accession>A0A355VR11</accession>
<dbReference type="EMBL" id="WNDA01000010">
    <property type="protein sequence ID" value="MTU69106.1"/>
    <property type="molecule type" value="Genomic_DNA"/>
</dbReference>
<evidence type="ECO:0000256" key="4">
    <source>
        <dbReference type="ARBA" id="ARBA00022490"/>
    </source>
</evidence>
<dbReference type="GeneID" id="49202446"/>